<evidence type="ECO:0000256" key="5">
    <source>
        <dbReference type="ARBA" id="ARBA00022679"/>
    </source>
</evidence>
<evidence type="ECO:0000256" key="1">
    <source>
        <dbReference type="ARBA" id="ARBA00008832"/>
    </source>
</evidence>
<dbReference type="FunFam" id="1.10.510.10:FF:000017">
    <property type="entry name" value="Mitogen-activated protein kinase"/>
    <property type="match status" value="1"/>
</dbReference>
<dbReference type="Gene3D" id="1.10.510.10">
    <property type="entry name" value="Transferase(Phosphotransferase) domain 1"/>
    <property type="match status" value="1"/>
</dbReference>
<gene>
    <name evidence="14" type="primary">MPK14</name>
    <name evidence="14" type="ORF">CASFOL_029752</name>
</gene>
<dbReference type="SMART" id="SM00220">
    <property type="entry name" value="S_TKc"/>
    <property type="match status" value="1"/>
</dbReference>
<dbReference type="Pfam" id="PF00069">
    <property type="entry name" value="Pkinase"/>
    <property type="match status" value="1"/>
</dbReference>
<proteinExistence type="inferred from homology"/>
<dbReference type="GO" id="GO:0005524">
    <property type="term" value="F:ATP binding"/>
    <property type="evidence" value="ECO:0007669"/>
    <property type="project" value="UniProtKB-UniRule"/>
</dbReference>
<keyword evidence="7 14" id="KW-0418">Kinase</keyword>
<dbReference type="CDD" id="cd07859">
    <property type="entry name" value="STKc_TDY_MAPK"/>
    <property type="match status" value="1"/>
</dbReference>
<evidence type="ECO:0000259" key="13">
    <source>
        <dbReference type="PROSITE" id="PS50011"/>
    </source>
</evidence>
<name>A0ABD3C8Q1_9LAMI</name>
<keyword evidence="15" id="KW-1185">Reference proteome</keyword>
<evidence type="ECO:0000256" key="10">
    <source>
        <dbReference type="ARBA" id="ARBA00048312"/>
    </source>
</evidence>
<dbReference type="PROSITE" id="PS50011">
    <property type="entry name" value="PROTEIN_KINASE_DOM"/>
    <property type="match status" value="1"/>
</dbReference>
<dbReference type="InterPro" id="IPR011009">
    <property type="entry name" value="Kinase-like_dom_sf"/>
</dbReference>
<keyword evidence="5" id="KW-0808">Transferase</keyword>
<dbReference type="InterPro" id="IPR017441">
    <property type="entry name" value="Protein_kinase_ATP_BS"/>
</dbReference>
<dbReference type="PROSITE" id="PS00107">
    <property type="entry name" value="PROTEIN_KINASE_ATP"/>
    <property type="match status" value="1"/>
</dbReference>
<organism evidence="14 15">
    <name type="scientific">Castilleja foliolosa</name>
    <dbReference type="NCBI Taxonomy" id="1961234"/>
    <lineage>
        <taxon>Eukaryota</taxon>
        <taxon>Viridiplantae</taxon>
        <taxon>Streptophyta</taxon>
        <taxon>Embryophyta</taxon>
        <taxon>Tracheophyta</taxon>
        <taxon>Spermatophyta</taxon>
        <taxon>Magnoliopsida</taxon>
        <taxon>eudicotyledons</taxon>
        <taxon>Gunneridae</taxon>
        <taxon>Pentapetalae</taxon>
        <taxon>asterids</taxon>
        <taxon>lamiids</taxon>
        <taxon>Lamiales</taxon>
        <taxon>Orobanchaceae</taxon>
        <taxon>Pedicularideae</taxon>
        <taxon>Castillejinae</taxon>
        <taxon>Castilleja</taxon>
    </lineage>
</organism>
<keyword evidence="6 11" id="KW-0547">Nucleotide-binding</keyword>
<evidence type="ECO:0000256" key="11">
    <source>
        <dbReference type="PROSITE-ProRule" id="PRU10141"/>
    </source>
</evidence>
<feature type="domain" description="Protein kinase" evidence="13">
    <location>
        <begin position="39"/>
        <end position="330"/>
    </location>
</feature>
<dbReference type="Proteomes" id="UP001632038">
    <property type="component" value="Unassembled WGS sequence"/>
</dbReference>
<dbReference type="PROSITE" id="PS01351">
    <property type="entry name" value="MAPK"/>
    <property type="match status" value="1"/>
</dbReference>
<feature type="region of interest" description="Disordered" evidence="12">
    <location>
        <begin position="502"/>
        <end position="540"/>
    </location>
</feature>
<dbReference type="GO" id="GO:0004707">
    <property type="term" value="F:MAP kinase activity"/>
    <property type="evidence" value="ECO:0007669"/>
    <property type="project" value="UniProtKB-EC"/>
</dbReference>
<sequence>MHSDQRKKIGSLYNRPFTNFHMSSNDIDFFTEYGEGSRYKIEEVIGKGSYGVVCSAYDTHLREKVAIKKINDIFEHVSDATRILREIKLLRLLRHPDIVEIKHILLPPSRREFKDIYVVFELMESDLHQVIKANDDLTPEHYQFFLYQLLRGLKYIHTANVFHRDLKPKNILANADCKLKICDFGLARVAFNDTPMAIFWTDYVATRWYRAPELCGSFFSKYTPAIDIWSIGCIFAELLTGKPLFPGKNVVHQIDLMTDLLGTPPPETIARIRNEKARRYLMSMRRKKPVPLSYKFPNTDPLALRLLERMLAFDPKDRPSAEEALADPYFRNLARVEREPSAQPVTKMEFEFERRRVTKDDVRELIYREILEYHPKMLKEFLEGDEPTSFMYPSAVDKFKKQFAYLEEHYGNGAAAPPQRQHASSLPRSCVLLSSDNANPSLNDVSNDLSKCSINEVENPQITRLPAQVPQNIHGGAARPGKIISSLSRHNNFGAAAAAINPNEQQKVSKNSGIPARYNVPNSSSYLRKHPSSKTENGIN</sequence>
<keyword evidence="8 11" id="KW-0067">ATP-binding</keyword>
<dbReference type="FunFam" id="3.30.200.20:FF:000046">
    <property type="entry name" value="Mitogen-activated protein kinase"/>
    <property type="match status" value="1"/>
</dbReference>
<comment type="similarity">
    <text evidence="1">Belongs to the protein kinase superfamily. CMGC Ser/Thr protein kinase family. MAP kinase subfamily.</text>
</comment>
<dbReference type="PANTHER" id="PTHR24055">
    <property type="entry name" value="MITOGEN-ACTIVATED PROTEIN KINASE"/>
    <property type="match status" value="1"/>
</dbReference>
<evidence type="ECO:0000256" key="7">
    <source>
        <dbReference type="ARBA" id="ARBA00022777"/>
    </source>
</evidence>
<dbReference type="AlphaFoldDB" id="A0ABD3C8Q1"/>
<evidence type="ECO:0000313" key="14">
    <source>
        <dbReference type="EMBL" id="KAL3626203.1"/>
    </source>
</evidence>
<dbReference type="InterPro" id="IPR050117">
    <property type="entry name" value="MAPK"/>
</dbReference>
<evidence type="ECO:0000256" key="3">
    <source>
        <dbReference type="ARBA" id="ARBA00022527"/>
    </source>
</evidence>
<comment type="catalytic activity">
    <reaction evidence="9">
        <text>L-threonyl-[protein] + ATP = O-phospho-L-threonyl-[protein] + ADP + H(+)</text>
        <dbReference type="Rhea" id="RHEA:46608"/>
        <dbReference type="Rhea" id="RHEA-COMP:11060"/>
        <dbReference type="Rhea" id="RHEA-COMP:11605"/>
        <dbReference type="ChEBI" id="CHEBI:15378"/>
        <dbReference type="ChEBI" id="CHEBI:30013"/>
        <dbReference type="ChEBI" id="CHEBI:30616"/>
        <dbReference type="ChEBI" id="CHEBI:61977"/>
        <dbReference type="ChEBI" id="CHEBI:456216"/>
        <dbReference type="EC" id="2.7.11.24"/>
    </reaction>
</comment>
<evidence type="ECO:0000256" key="2">
    <source>
        <dbReference type="ARBA" id="ARBA00012411"/>
    </source>
</evidence>
<evidence type="ECO:0000256" key="8">
    <source>
        <dbReference type="ARBA" id="ARBA00022840"/>
    </source>
</evidence>
<keyword evidence="4" id="KW-0597">Phosphoprotein</keyword>
<evidence type="ECO:0000313" key="15">
    <source>
        <dbReference type="Proteomes" id="UP001632038"/>
    </source>
</evidence>
<evidence type="ECO:0000256" key="4">
    <source>
        <dbReference type="ARBA" id="ARBA00022553"/>
    </source>
</evidence>
<comment type="catalytic activity">
    <reaction evidence="10">
        <text>L-seryl-[protein] + ATP = O-phospho-L-seryl-[protein] + ADP + H(+)</text>
        <dbReference type="Rhea" id="RHEA:17989"/>
        <dbReference type="Rhea" id="RHEA-COMP:9863"/>
        <dbReference type="Rhea" id="RHEA-COMP:11604"/>
        <dbReference type="ChEBI" id="CHEBI:15378"/>
        <dbReference type="ChEBI" id="CHEBI:29999"/>
        <dbReference type="ChEBI" id="CHEBI:30616"/>
        <dbReference type="ChEBI" id="CHEBI:83421"/>
        <dbReference type="ChEBI" id="CHEBI:456216"/>
        <dbReference type="EC" id="2.7.11.24"/>
    </reaction>
</comment>
<dbReference type="InterPro" id="IPR003527">
    <property type="entry name" value="MAP_kinase_CS"/>
</dbReference>
<evidence type="ECO:0000256" key="9">
    <source>
        <dbReference type="ARBA" id="ARBA00047592"/>
    </source>
</evidence>
<evidence type="ECO:0000256" key="12">
    <source>
        <dbReference type="SAM" id="MobiDB-lite"/>
    </source>
</evidence>
<dbReference type="EMBL" id="JAVIJP010000047">
    <property type="protein sequence ID" value="KAL3626203.1"/>
    <property type="molecule type" value="Genomic_DNA"/>
</dbReference>
<accession>A0ABD3C8Q1</accession>
<comment type="caution">
    <text evidence="14">The sequence shown here is derived from an EMBL/GenBank/DDBJ whole genome shotgun (WGS) entry which is preliminary data.</text>
</comment>
<reference evidence="15" key="1">
    <citation type="journal article" date="2024" name="IScience">
        <title>Strigolactones Initiate the Formation of Haustorium-like Structures in Castilleja.</title>
        <authorList>
            <person name="Buerger M."/>
            <person name="Peterson D."/>
            <person name="Chory J."/>
        </authorList>
    </citation>
    <scope>NUCLEOTIDE SEQUENCE [LARGE SCALE GENOMIC DNA]</scope>
</reference>
<dbReference type="SUPFAM" id="SSF56112">
    <property type="entry name" value="Protein kinase-like (PK-like)"/>
    <property type="match status" value="1"/>
</dbReference>
<dbReference type="Gene3D" id="3.30.200.20">
    <property type="entry name" value="Phosphorylase Kinase, domain 1"/>
    <property type="match status" value="1"/>
</dbReference>
<dbReference type="EC" id="2.7.11.24" evidence="2"/>
<keyword evidence="3" id="KW-0723">Serine/threonine-protein kinase</keyword>
<evidence type="ECO:0000256" key="6">
    <source>
        <dbReference type="ARBA" id="ARBA00022741"/>
    </source>
</evidence>
<feature type="binding site" evidence="11">
    <location>
        <position position="69"/>
    </location>
    <ligand>
        <name>ATP</name>
        <dbReference type="ChEBI" id="CHEBI:30616"/>
    </ligand>
</feature>
<protein>
    <recommendedName>
        <fullName evidence="2">mitogen-activated protein kinase</fullName>
        <ecNumber evidence="2">2.7.11.24</ecNumber>
    </recommendedName>
</protein>
<feature type="compositionally biased region" description="Polar residues" evidence="12">
    <location>
        <begin position="502"/>
        <end position="512"/>
    </location>
</feature>
<dbReference type="InterPro" id="IPR000719">
    <property type="entry name" value="Prot_kinase_dom"/>
</dbReference>